<evidence type="ECO:0000313" key="3">
    <source>
        <dbReference type="EMBL" id="RVX01143.1"/>
    </source>
</evidence>
<accession>A0A438IWM5</accession>
<dbReference type="EMBL" id="QGNW01000077">
    <property type="protein sequence ID" value="RVX01143.1"/>
    <property type="molecule type" value="Genomic_DNA"/>
</dbReference>
<proteinExistence type="predicted"/>
<organism evidence="3 4">
    <name type="scientific">Vitis vinifera</name>
    <name type="common">Grape</name>
    <dbReference type="NCBI Taxonomy" id="29760"/>
    <lineage>
        <taxon>Eukaryota</taxon>
        <taxon>Viridiplantae</taxon>
        <taxon>Streptophyta</taxon>
        <taxon>Embryophyta</taxon>
        <taxon>Tracheophyta</taxon>
        <taxon>Spermatophyta</taxon>
        <taxon>Magnoliopsida</taxon>
        <taxon>eudicotyledons</taxon>
        <taxon>Gunneridae</taxon>
        <taxon>Pentapetalae</taxon>
        <taxon>rosids</taxon>
        <taxon>Vitales</taxon>
        <taxon>Vitaceae</taxon>
        <taxon>Viteae</taxon>
        <taxon>Vitis</taxon>
    </lineage>
</organism>
<dbReference type="Pfam" id="PF07725">
    <property type="entry name" value="LRR_3"/>
    <property type="match status" value="1"/>
</dbReference>
<protein>
    <submittedName>
        <fullName evidence="3">Uncharacterized protein</fullName>
    </submittedName>
</protein>
<dbReference type="GO" id="GO:0006952">
    <property type="term" value="P:defense response"/>
    <property type="evidence" value="ECO:0007669"/>
    <property type="project" value="InterPro"/>
</dbReference>
<dbReference type="SUPFAM" id="SSF52058">
    <property type="entry name" value="L domain-like"/>
    <property type="match status" value="1"/>
</dbReference>
<keyword evidence="1" id="KW-0433">Leucine-rich repeat</keyword>
<dbReference type="AlphaFoldDB" id="A0A438IWM5"/>
<sequence>MLATSLRRVGLRVLGDKCLISFFVEDLVELDMRYSSLTQLWENDTLLEKLNTVRLSCSQYLIEIPDISIRAPNLEKLILDGCSSLLMFRLDFFHSFQEVSYNASLF</sequence>
<dbReference type="PANTHER" id="PTHR11017:SF570">
    <property type="entry name" value="DISEASE RESISTANCE PROTEIN (TIR-NBS CLASS)-RELATED"/>
    <property type="match status" value="1"/>
</dbReference>
<dbReference type="Gene3D" id="3.80.10.10">
    <property type="entry name" value="Ribonuclease Inhibitor"/>
    <property type="match status" value="1"/>
</dbReference>
<evidence type="ECO:0000256" key="2">
    <source>
        <dbReference type="ARBA" id="ARBA00022737"/>
    </source>
</evidence>
<dbReference type="Proteomes" id="UP000288805">
    <property type="component" value="Unassembled WGS sequence"/>
</dbReference>
<reference evidence="3 4" key="1">
    <citation type="journal article" date="2018" name="PLoS Genet.">
        <title>Population sequencing reveals clonal diversity and ancestral inbreeding in the grapevine cultivar Chardonnay.</title>
        <authorList>
            <person name="Roach M.J."/>
            <person name="Johnson D.L."/>
            <person name="Bohlmann J."/>
            <person name="van Vuuren H.J."/>
            <person name="Jones S.J."/>
            <person name="Pretorius I.S."/>
            <person name="Schmidt S.A."/>
            <person name="Borneman A.R."/>
        </authorList>
    </citation>
    <scope>NUCLEOTIDE SEQUENCE [LARGE SCALE GENOMIC DNA]</scope>
    <source>
        <strain evidence="4">cv. Chardonnay</strain>
        <tissue evidence="3">Leaf</tissue>
    </source>
</reference>
<dbReference type="PANTHER" id="PTHR11017">
    <property type="entry name" value="LEUCINE-RICH REPEAT-CONTAINING PROTEIN"/>
    <property type="match status" value="1"/>
</dbReference>
<evidence type="ECO:0000256" key="1">
    <source>
        <dbReference type="ARBA" id="ARBA00022614"/>
    </source>
</evidence>
<dbReference type="InterPro" id="IPR011713">
    <property type="entry name" value="Leu-rich_rpt_3"/>
</dbReference>
<evidence type="ECO:0000313" key="4">
    <source>
        <dbReference type="Proteomes" id="UP000288805"/>
    </source>
</evidence>
<gene>
    <name evidence="3" type="ORF">CK203_036125</name>
</gene>
<keyword evidence="2" id="KW-0677">Repeat</keyword>
<dbReference type="InterPro" id="IPR044974">
    <property type="entry name" value="Disease_R_plants"/>
</dbReference>
<comment type="caution">
    <text evidence="3">The sequence shown here is derived from an EMBL/GenBank/DDBJ whole genome shotgun (WGS) entry which is preliminary data.</text>
</comment>
<dbReference type="InterPro" id="IPR032675">
    <property type="entry name" value="LRR_dom_sf"/>
</dbReference>
<name>A0A438IWM5_VITVI</name>